<proteinExistence type="predicted"/>
<dbReference type="GO" id="GO:0000155">
    <property type="term" value="F:phosphorelay sensor kinase activity"/>
    <property type="evidence" value="ECO:0007669"/>
    <property type="project" value="InterPro"/>
</dbReference>
<dbReference type="InterPro" id="IPR036097">
    <property type="entry name" value="HisK_dim/P_sf"/>
</dbReference>
<dbReference type="Proteomes" id="UP000256779">
    <property type="component" value="Unassembled WGS sequence"/>
</dbReference>
<evidence type="ECO:0000256" key="3">
    <source>
        <dbReference type="ARBA" id="ARBA00022553"/>
    </source>
</evidence>
<dbReference type="InterPro" id="IPR013656">
    <property type="entry name" value="PAS_4"/>
</dbReference>
<evidence type="ECO:0000256" key="5">
    <source>
        <dbReference type="ARBA" id="ARBA00022777"/>
    </source>
</evidence>
<protein>
    <recommendedName>
        <fullName evidence="2">histidine kinase</fullName>
        <ecNumber evidence="2">2.7.13.3</ecNumber>
    </recommendedName>
</protein>
<evidence type="ECO:0000256" key="6">
    <source>
        <dbReference type="SAM" id="Coils"/>
    </source>
</evidence>
<accession>A0A3D9L1F9</accession>
<feature type="transmembrane region" description="Helical" evidence="7">
    <location>
        <begin position="123"/>
        <end position="143"/>
    </location>
</feature>
<keyword evidence="5" id="KW-0418">Kinase</keyword>
<feature type="domain" description="Histidine kinase" evidence="8">
    <location>
        <begin position="559"/>
        <end position="771"/>
    </location>
</feature>
<feature type="transmembrane region" description="Helical" evidence="7">
    <location>
        <begin position="33"/>
        <end position="55"/>
    </location>
</feature>
<evidence type="ECO:0000256" key="4">
    <source>
        <dbReference type="ARBA" id="ARBA00022679"/>
    </source>
</evidence>
<keyword evidence="6" id="KW-0175">Coiled coil</keyword>
<dbReference type="EC" id="2.7.13.3" evidence="2"/>
<evidence type="ECO:0000259" key="8">
    <source>
        <dbReference type="PROSITE" id="PS50109"/>
    </source>
</evidence>
<dbReference type="InterPro" id="IPR036890">
    <property type="entry name" value="HATPase_C_sf"/>
</dbReference>
<dbReference type="Pfam" id="PF02518">
    <property type="entry name" value="HATPase_c"/>
    <property type="match status" value="1"/>
</dbReference>
<feature type="transmembrane region" description="Helical" evidence="7">
    <location>
        <begin position="97"/>
        <end position="116"/>
    </location>
</feature>
<dbReference type="CDD" id="cd00130">
    <property type="entry name" value="PAS"/>
    <property type="match status" value="1"/>
</dbReference>
<dbReference type="Pfam" id="PF08448">
    <property type="entry name" value="PAS_4"/>
    <property type="match status" value="1"/>
</dbReference>
<dbReference type="AlphaFoldDB" id="A0A3D9L1F9"/>
<dbReference type="InterPro" id="IPR003594">
    <property type="entry name" value="HATPase_dom"/>
</dbReference>
<dbReference type="PROSITE" id="PS50109">
    <property type="entry name" value="HIS_KIN"/>
    <property type="match status" value="1"/>
</dbReference>
<keyword evidence="7" id="KW-0812">Transmembrane</keyword>
<dbReference type="EMBL" id="QREG01000012">
    <property type="protein sequence ID" value="RED97429.1"/>
    <property type="molecule type" value="Genomic_DNA"/>
</dbReference>
<dbReference type="PANTHER" id="PTHR43304:SF1">
    <property type="entry name" value="PAC DOMAIN-CONTAINING PROTEIN"/>
    <property type="match status" value="1"/>
</dbReference>
<keyword evidence="11" id="KW-1185">Reference proteome</keyword>
<dbReference type="CDD" id="cd00082">
    <property type="entry name" value="HisKA"/>
    <property type="match status" value="1"/>
</dbReference>
<feature type="transmembrane region" description="Helical" evidence="7">
    <location>
        <begin position="163"/>
        <end position="185"/>
    </location>
</feature>
<dbReference type="SMART" id="SM00387">
    <property type="entry name" value="HATPase_c"/>
    <property type="match status" value="1"/>
</dbReference>
<evidence type="ECO:0000256" key="2">
    <source>
        <dbReference type="ARBA" id="ARBA00012438"/>
    </source>
</evidence>
<dbReference type="InterPro" id="IPR052162">
    <property type="entry name" value="Sensor_kinase/Photoreceptor"/>
</dbReference>
<dbReference type="SMART" id="SM00388">
    <property type="entry name" value="HisKA"/>
    <property type="match status" value="1"/>
</dbReference>
<evidence type="ECO:0000259" key="9">
    <source>
        <dbReference type="PROSITE" id="PS50113"/>
    </source>
</evidence>
<evidence type="ECO:0000313" key="11">
    <source>
        <dbReference type="Proteomes" id="UP000256779"/>
    </source>
</evidence>
<feature type="domain" description="PAC" evidence="9">
    <location>
        <begin position="491"/>
        <end position="542"/>
    </location>
</feature>
<dbReference type="SUPFAM" id="SSF55785">
    <property type="entry name" value="PYP-like sensor domain (PAS domain)"/>
    <property type="match status" value="2"/>
</dbReference>
<dbReference type="Gene3D" id="3.30.565.10">
    <property type="entry name" value="Histidine kinase-like ATPase, C-terminal domain"/>
    <property type="match status" value="1"/>
</dbReference>
<dbReference type="Gene3D" id="3.30.450.20">
    <property type="entry name" value="PAS domain"/>
    <property type="match status" value="2"/>
</dbReference>
<keyword evidence="7" id="KW-0472">Membrane</keyword>
<dbReference type="Gene3D" id="1.10.287.130">
    <property type="match status" value="1"/>
</dbReference>
<dbReference type="SMART" id="SM00091">
    <property type="entry name" value="PAS"/>
    <property type="match status" value="2"/>
</dbReference>
<dbReference type="PRINTS" id="PR00344">
    <property type="entry name" value="BCTRLSENSOR"/>
</dbReference>
<dbReference type="InterPro" id="IPR003661">
    <property type="entry name" value="HisK_dim/P_dom"/>
</dbReference>
<feature type="transmembrane region" description="Helical" evidence="7">
    <location>
        <begin position="9"/>
        <end position="27"/>
    </location>
</feature>
<dbReference type="SUPFAM" id="SSF47384">
    <property type="entry name" value="Homodimeric domain of signal transducing histidine kinase"/>
    <property type="match status" value="1"/>
</dbReference>
<feature type="domain" description="PAC" evidence="9">
    <location>
        <begin position="364"/>
        <end position="415"/>
    </location>
</feature>
<evidence type="ECO:0000313" key="10">
    <source>
        <dbReference type="EMBL" id="RED97429.1"/>
    </source>
</evidence>
<dbReference type="SUPFAM" id="SSF55874">
    <property type="entry name" value="ATPase domain of HSP90 chaperone/DNA topoisomerase II/histidine kinase"/>
    <property type="match status" value="1"/>
</dbReference>
<evidence type="ECO:0000256" key="1">
    <source>
        <dbReference type="ARBA" id="ARBA00000085"/>
    </source>
</evidence>
<comment type="catalytic activity">
    <reaction evidence="1">
        <text>ATP + protein L-histidine = ADP + protein N-phospho-L-histidine.</text>
        <dbReference type="EC" id="2.7.13.3"/>
    </reaction>
</comment>
<dbReference type="Pfam" id="PF13426">
    <property type="entry name" value="PAS_9"/>
    <property type="match status" value="1"/>
</dbReference>
<reference evidence="10 11" key="1">
    <citation type="submission" date="2018-07" db="EMBL/GenBank/DDBJ databases">
        <title>Genomic Encyclopedia of Type Strains, Phase IV (KMG-IV): sequencing the most valuable type-strain genomes for metagenomic binning, comparative biology and taxonomic classification.</title>
        <authorList>
            <person name="Goeker M."/>
        </authorList>
    </citation>
    <scope>NUCLEOTIDE SEQUENCE [LARGE SCALE GENOMIC DNA]</scope>
    <source>
        <strain evidence="10 11">DSM 4134</strain>
    </source>
</reference>
<feature type="transmembrane region" description="Helical" evidence="7">
    <location>
        <begin position="67"/>
        <end position="85"/>
    </location>
</feature>
<keyword evidence="7" id="KW-1133">Transmembrane helix</keyword>
<feature type="transmembrane region" description="Helical" evidence="7">
    <location>
        <begin position="197"/>
        <end position="218"/>
    </location>
</feature>
<dbReference type="InterPro" id="IPR005467">
    <property type="entry name" value="His_kinase_dom"/>
</dbReference>
<dbReference type="Pfam" id="PF00512">
    <property type="entry name" value="HisKA"/>
    <property type="match status" value="1"/>
</dbReference>
<name>A0A3D9L1F9_MARFU</name>
<dbReference type="InterPro" id="IPR035965">
    <property type="entry name" value="PAS-like_dom_sf"/>
</dbReference>
<comment type="caution">
    <text evidence="10">The sequence shown here is derived from an EMBL/GenBank/DDBJ whole genome shotgun (WGS) entry which is preliminary data.</text>
</comment>
<sequence>MTKTGATTFFKATAFLLVAFPLIWLVIDSFFQIAIVTISQFELGALLLIGLLMYLSKSRWSRKFTAPMALLLVLAAIFVSIGYSSSEKVPGQPEEPVVGQMMALVYLIFGASFLLVRIRYPRFVVPVQYALQLILLVLIYMAGEWAYGIPVEHSILYSSSRSIFGVILMILATVACIAVLPSVGLSTLWHGSKPGNVISRTLMSVLVILAIVLGYVLSRVLDLQLLAPNMALLIFGFSILTCCFIVVTVVAYFLNQAYDDRQKIEEQLTKSNEDLEAQVAARTAELERTVQLLKETNEAASIGYWQIDLDSQKVHWSDGTRKVFGWGDVPLPSFEKALEFNAAAQNAEKMRVLVRDAIDHGNSWEEELLIETREGEKRWVLITCKALNKDAKCKELRGTVQNIDDRKRAEIELTEEQQFLQLVIDNIPVNIYVKDLESRKTLVNKAELELLGVSDPAMVIGKNDYDLYPKSSADISRAEDLRIINDRQVMRGQETCLHLNNGDVRWFLSSKIPLIIKDNVKGILGVSVDITQRKLDEEKLTNYAVLEAKSKEMEELTYVTSHDLREPLLTIKNYTQAMVEDFGEQMNDDAIRYSEAIDRGVGRMEELIGGLLDYSRLSRPKAMRPADMNELVSEVLSDLQAQTEAVGAKIIVEDLPQEVWGYTVEIKMLWQNLVANALKFRSPERVPEITIGYKNQNGVPLYFVKDNGIGIPKESYLQVFVIFRQLHERGKYEGIGIGLAHCKKIAELHNGKIWVESELGSGSCFYFTLNS</sequence>
<dbReference type="InterPro" id="IPR004358">
    <property type="entry name" value="Sig_transdc_His_kin-like_C"/>
</dbReference>
<dbReference type="NCBIfam" id="TIGR00229">
    <property type="entry name" value="sensory_box"/>
    <property type="match status" value="1"/>
</dbReference>
<dbReference type="PROSITE" id="PS50113">
    <property type="entry name" value="PAC"/>
    <property type="match status" value="2"/>
</dbReference>
<gene>
    <name evidence="10" type="ORF">C7460_11238</name>
</gene>
<dbReference type="InterPro" id="IPR000700">
    <property type="entry name" value="PAS-assoc_C"/>
</dbReference>
<keyword evidence="3" id="KW-0597">Phosphoprotein</keyword>
<feature type="transmembrane region" description="Helical" evidence="7">
    <location>
        <begin position="230"/>
        <end position="254"/>
    </location>
</feature>
<dbReference type="PANTHER" id="PTHR43304">
    <property type="entry name" value="PHYTOCHROME-LIKE PROTEIN CPH1"/>
    <property type="match status" value="1"/>
</dbReference>
<keyword evidence="4" id="KW-0808">Transferase</keyword>
<feature type="coiled-coil region" evidence="6">
    <location>
        <begin position="254"/>
        <end position="285"/>
    </location>
</feature>
<organism evidence="10 11">
    <name type="scientific">Marinoscillum furvescens DSM 4134</name>
    <dbReference type="NCBI Taxonomy" id="1122208"/>
    <lineage>
        <taxon>Bacteria</taxon>
        <taxon>Pseudomonadati</taxon>
        <taxon>Bacteroidota</taxon>
        <taxon>Cytophagia</taxon>
        <taxon>Cytophagales</taxon>
        <taxon>Reichenbachiellaceae</taxon>
        <taxon>Marinoscillum</taxon>
    </lineage>
</organism>
<evidence type="ECO:0000256" key="7">
    <source>
        <dbReference type="SAM" id="Phobius"/>
    </source>
</evidence>
<dbReference type="InterPro" id="IPR000014">
    <property type="entry name" value="PAS"/>
</dbReference>